<proteinExistence type="predicted"/>
<keyword evidence="3" id="KW-1185">Reference proteome</keyword>
<organism evidence="2 3">
    <name type="scientific">Plantactinospora alkalitolerans</name>
    <dbReference type="NCBI Taxonomy" id="2789879"/>
    <lineage>
        <taxon>Bacteria</taxon>
        <taxon>Bacillati</taxon>
        <taxon>Actinomycetota</taxon>
        <taxon>Actinomycetes</taxon>
        <taxon>Micromonosporales</taxon>
        <taxon>Micromonosporaceae</taxon>
        <taxon>Plantactinospora</taxon>
    </lineage>
</organism>
<evidence type="ECO:0000313" key="3">
    <source>
        <dbReference type="Proteomes" id="UP000638560"/>
    </source>
</evidence>
<feature type="chain" id="PRO_5047131844" evidence="1">
    <location>
        <begin position="31"/>
        <end position="449"/>
    </location>
</feature>
<accession>A0ABS0H3Z3</accession>
<dbReference type="InterPro" id="IPR028994">
    <property type="entry name" value="Integrin_alpha_N"/>
</dbReference>
<reference evidence="2 3" key="1">
    <citation type="submission" date="2020-11" db="EMBL/GenBank/DDBJ databases">
        <title>A novel isolate from a Black sea contaminated sediment with potential to produce alkanes: Plantactinospora alkalitolerans sp. nov.</title>
        <authorList>
            <person name="Carro L."/>
            <person name="Veyisoglu A."/>
            <person name="Guven K."/>
            <person name="Schumann P."/>
            <person name="Klenk H.-P."/>
            <person name="Sahin N."/>
        </authorList>
    </citation>
    <scope>NUCLEOTIDE SEQUENCE [LARGE SCALE GENOMIC DNA]</scope>
    <source>
        <strain evidence="2 3">S1510</strain>
    </source>
</reference>
<gene>
    <name evidence="2" type="ORF">I0C86_30060</name>
</gene>
<comment type="caution">
    <text evidence="2">The sequence shown here is derived from an EMBL/GenBank/DDBJ whole genome shotgun (WGS) entry which is preliminary data.</text>
</comment>
<dbReference type="EMBL" id="JADPUN010000260">
    <property type="protein sequence ID" value="MBF9133175.1"/>
    <property type="molecule type" value="Genomic_DNA"/>
</dbReference>
<dbReference type="Proteomes" id="UP000638560">
    <property type="component" value="Unassembled WGS sequence"/>
</dbReference>
<keyword evidence="1" id="KW-0732">Signal</keyword>
<dbReference type="RefSeq" id="WP_196204684.1">
    <property type="nucleotide sequence ID" value="NZ_JADPUN010000260.1"/>
</dbReference>
<name>A0ABS0H3Z3_9ACTN</name>
<evidence type="ECO:0000313" key="2">
    <source>
        <dbReference type="EMBL" id="MBF9133175.1"/>
    </source>
</evidence>
<dbReference type="SUPFAM" id="SSF69318">
    <property type="entry name" value="Integrin alpha N-terminal domain"/>
    <property type="match status" value="1"/>
</dbReference>
<evidence type="ECO:0000256" key="1">
    <source>
        <dbReference type="SAM" id="SignalP"/>
    </source>
</evidence>
<protein>
    <submittedName>
        <fullName evidence="2">Uncharacterized protein</fullName>
    </submittedName>
</protein>
<feature type="signal peptide" evidence="1">
    <location>
        <begin position="1"/>
        <end position="30"/>
    </location>
</feature>
<sequence length="449" mass="48381">MNSRLLKAPLLCATVALTAITLMGTSPALGAQAAKQPDLPPALAPMSVMYETAACDPGGPTATDAALATRLNSQLQSDMRGYMTAYRVSCAREVIEAVRARNLAARAGVIAIATVIVETHLQNISEMVDHTSLGLFQQQDWWGTRAQRLNPTYATNAFLNAMEDEYPNGSWATAPIGEVCQAVQGSAFPSRYQVQASDAQIIVNALWNAAGPRLEDIPVSGDWNKDGIDTIGVFRPSTSTWYLRNTNSGDATIIFKFGHGPSGDIPVVGDWNKDNIDTVGVFRPSESTFYLTDGTTSLDHQFIFGHGPSGDIPVAGDWNKDNIDTVGVFRPGNSTFYLTDGTTSLDHQFIFGHGPSGDIPVAGDWNKDYIDTVGVFRPGNSTWYLTDGTTSLDYQFIYGHGPSGDIPVPGDWNKDDIDTPGVRRPGNNTVYLRNANSAGGVDEQFIYGI</sequence>